<name>A0A2U2HIY0_9BURK</name>
<dbReference type="SUPFAM" id="SSF52833">
    <property type="entry name" value="Thioredoxin-like"/>
    <property type="match status" value="1"/>
</dbReference>
<gene>
    <name evidence="4" type="ORF">C7C56_015425</name>
</gene>
<feature type="compositionally biased region" description="Low complexity" evidence="1">
    <location>
        <begin position="178"/>
        <end position="191"/>
    </location>
</feature>
<feature type="signal peptide" evidence="2">
    <location>
        <begin position="1"/>
        <end position="23"/>
    </location>
</feature>
<keyword evidence="5" id="KW-1185">Reference proteome</keyword>
<dbReference type="RefSeq" id="WP_106758263.1">
    <property type="nucleotide sequence ID" value="NZ_PXWF02000240.1"/>
</dbReference>
<feature type="compositionally biased region" description="Pro residues" evidence="1">
    <location>
        <begin position="199"/>
        <end position="212"/>
    </location>
</feature>
<dbReference type="InterPro" id="IPR025392">
    <property type="entry name" value="DUF4124"/>
</dbReference>
<protein>
    <submittedName>
        <fullName evidence="4">Glutaredoxin family protein</fullName>
    </submittedName>
</protein>
<dbReference type="InterPro" id="IPR036249">
    <property type="entry name" value="Thioredoxin-like_sf"/>
</dbReference>
<dbReference type="CDD" id="cd02976">
    <property type="entry name" value="NrdH"/>
    <property type="match status" value="1"/>
</dbReference>
<reference evidence="4 5" key="1">
    <citation type="submission" date="2018-04" db="EMBL/GenBank/DDBJ databases">
        <title>Massilia violaceinigra sp. nov., a novel purple-pigmented bacterium isolated from Tianshan glacier, Xinjiang, China.</title>
        <authorList>
            <person name="Wang H."/>
        </authorList>
    </citation>
    <scope>NUCLEOTIDE SEQUENCE [LARGE SCALE GENOMIC DNA]</scope>
    <source>
        <strain evidence="4 5">B448-2</strain>
    </source>
</reference>
<evidence type="ECO:0000256" key="1">
    <source>
        <dbReference type="SAM" id="MobiDB-lite"/>
    </source>
</evidence>
<evidence type="ECO:0000256" key="2">
    <source>
        <dbReference type="SAM" id="SignalP"/>
    </source>
</evidence>
<sequence>MKKAQLLLPLGAALLLCAGGASAQLFKWVDAKGTVHFSDTPPPDKAKALKVKSFSGVEGATPLPYELAQAARGHPVTLFTTAPCAPCDAGRTHLNARGIPFSEKTVTTVEDQAKMTAAGGTGTMPLLLVGPSKLAGFDPGAWDAALTNADYPLKSQLPRTYRNPAAAAAAPPPPKPTPSELAAAKAAIDAAAEARRPKPAAPAVPPKPGFQF</sequence>
<dbReference type="Pfam" id="PF13511">
    <property type="entry name" value="DUF4124"/>
    <property type="match status" value="1"/>
</dbReference>
<feature type="chain" id="PRO_5015694695" evidence="2">
    <location>
        <begin position="24"/>
        <end position="212"/>
    </location>
</feature>
<dbReference type="AlphaFoldDB" id="A0A2U2HIY0"/>
<dbReference type="Gene3D" id="3.40.30.10">
    <property type="entry name" value="Glutaredoxin"/>
    <property type="match status" value="1"/>
</dbReference>
<dbReference type="OrthoDB" id="8794394at2"/>
<keyword evidence="2" id="KW-0732">Signal</keyword>
<accession>A0A2U2HIY0</accession>
<feature type="domain" description="DUF4124" evidence="3">
    <location>
        <begin position="12"/>
        <end position="52"/>
    </location>
</feature>
<comment type="caution">
    <text evidence="4">The sequence shown here is derived from an EMBL/GenBank/DDBJ whole genome shotgun (WGS) entry which is preliminary data.</text>
</comment>
<dbReference type="Proteomes" id="UP000241421">
    <property type="component" value="Unassembled WGS sequence"/>
</dbReference>
<feature type="region of interest" description="Disordered" evidence="1">
    <location>
        <begin position="163"/>
        <end position="212"/>
    </location>
</feature>
<evidence type="ECO:0000313" key="4">
    <source>
        <dbReference type="EMBL" id="PWF46785.1"/>
    </source>
</evidence>
<evidence type="ECO:0000313" key="5">
    <source>
        <dbReference type="Proteomes" id="UP000241421"/>
    </source>
</evidence>
<proteinExistence type="predicted"/>
<evidence type="ECO:0000259" key="3">
    <source>
        <dbReference type="Pfam" id="PF13511"/>
    </source>
</evidence>
<organism evidence="4 5">
    <name type="scientific">Massilia glaciei</name>
    <dbReference type="NCBI Taxonomy" id="1524097"/>
    <lineage>
        <taxon>Bacteria</taxon>
        <taxon>Pseudomonadati</taxon>
        <taxon>Pseudomonadota</taxon>
        <taxon>Betaproteobacteria</taxon>
        <taxon>Burkholderiales</taxon>
        <taxon>Oxalobacteraceae</taxon>
        <taxon>Telluria group</taxon>
        <taxon>Massilia</taxon>
    </lineage>
</organism>
<dbReference type="EMBL" id="PXWF02000240">
    <property type="protein sequence ID" value="PWF46785.1"/>
    <property type="molecule type" value="Genomic_DNA"/>
</dbReference>